<dbReference type="PANTHER" id="PTHR30582:SF33">
    <property type="entry name" value="EXPORTED PROTEIN"/>
    <property type="match status" value="1"/>
</dbReference>
<reference evidence="9" key="1">
    <citation type="submission" date="2020-08" db="EMBL/GenBank/DDBJ databases">
        <title>Genome public.</title>
        <authorList>
            <person name="Liu C."/>
            <person name="Sun Q."/>
        </authorList>
    </citation>
    <scope>NUCLEOTIDE SEQUENCE</scope>
    <source>
        <strain evidence="9">NSJ-68</strain>
    </source>
</reference>
<dbReference type="Proteomes" id="UP000649345">
    <property type="component" value="Unassembled WGS sequence"/>
</dbReference>
<dbReference type="PROSITE" id="PS52029">
    <property type="entry name" value="LD_TPASE"/>
    <property type="match status" value="1"/>
</dbReference>
<keyword evidence="10" id="KW-1185">Reference proteome</keyword>
<dbReference type="GO" id="GO:0016740">
    <property type="term" value="F:transferase activity"/>
    <property type="evidence" value="ECO:0007669"/>
    <property type="project" value="UniProtKB-KW"/>
</dbReference>
<dbReference type="PANTHER" id="PTHR30582">
    <property type="entry name" value="L,D-TRANSPEPTIDASE"/>
    <property type="match status" value="1"/>
</dbReference>
<evidence type="ECO:0000259" key="8">
    <source>
        <dbReference type="PROSITE" id="PS52029"/>
    </source>
</evidence>
<dbReference type="Gene3D" id="3.10.20.800">
    <property type="match status" value="1"/>
</dbReference>
<feature type="active site" description="Nucleophile" evidence="6">
    <location>
        <position position="431"/>
    </location>
</feature>
<gene>
    <name evidence="9" type="ORF">H8S44_06685</name>
</gene>
<evidence type="ECO:0000256" key="7">
    <source>
        <dbReference type="SAM" id="Phobius"/>
    </source>
</evidence>
<dbReference type="GO" id="GO:0005576">
    <property type="term" value="C:extracellular region"/>
    <property type="evidence" value="ECO:0007669"/>
    <property type="project" value="TreeGrafter"/>
</dbReference>
<comment type="pathway">
    <text evidence="1 6">Cell wall biogenesis; peptidoglycan biosynthesis.</text>
</comment>
<evidence type="ECO:0000256" key="1">
    <source>
        <dbReference type="ARBA" id="ARBA00004752"/>
    </source>
</evidence>
<keyword evidence="7" id="KW-1133">Transmembrane helix</keyword>
<keyword evidence="2" id="KW-0808">Transferase</keyword>
<proteinExistence type="predicted"/>
<keyword evidence="7" id="KW-0812">Transmembrane</keyword>
<evidence type="ECO:0000256" key="6">
    <source>
        <dbReference type="PROSITE-ProRule" id="PRU01373"/>
    </source>
</evidence>
<dbReference type="InterPro" id="IPR022029">
    <property type="entry name" value="YoaR-like_PG-bd"/>
</dbReference>
<dbReference type="Gene3D" id="2.40.440.10">
    <property type="entry name" value="L,D-transpeptidase catalytic domain-like"/>
    <property type="match status" value="1"/>
</dbReference>
<dbReference type="InterPro" id="IPR038063">
    <property type="entry name" value="Transpep_catalytic_dom"/>
</dbReference>
<dbReference type="GO" id="GO:0071972">
    <property type="term" value="F:peptidoglycan L,D-transpeptidase activity"/>
    <property type="evidence" value="ECO:0007669"/>
    <property type="project" value="TreeGrafter"/>
</dbReference>
<organism evidence="9 10">
    <name type="scientific">Anaerosacchariphilus hominis</name>
    <dbReference type="NCBI Taxonomy" id="2763017"/>
    <lineage>
        <taxon>Bacteria</taxon>
        <taxon>Bacillati</taxon>
        <taxon>Bacillota</taxon>
        <taxon>Clostridia</taxon>
        <taxon>Lachnospirales</taxon>
        <taxon>Lachnospiraceae</taxon>
        <taxon>Anaerosacchariphilus</taxon>
    </lineage>
</organism>
<dbReference type="GO" id="GO:0071555">
    <property type="term" value="P:cell wall organization"/>
    <property type="evidence" value="ECO:0007669"/>
    <property type="project" value="UniProtKB-UniRule"/>
</dbReference>
<evidence type="ECO:0000313" key="10">
    <source>
        <dbReference type="Proteomes" id="UP000649345"/>
    </source>
</evidence>
<evidence type="ECO:0000313" key="9">
    <source>
        <dbReference type="EMBL" id="MBC5659454.1"/>
    </source>
</evidence>
<keyword evidence="3 6" id="KW-0133">Cell shape</keyword>
<evidence type="ECO:0000256" key="2">
    <source>
        <dbReference type="ARBA" id="ARBA00022679"/>
    </source>
</evidence>
<keyword evidence="4 6" id="KW-0573">Peptidoglycan synthesis</keyword>
<accession>A0A923RLQ1</accession>
<dbReference type="InterPro" id="IPR005490">
    <property type="entry name" value="LD_TPept_cat_dom"/>
</dbReference>
<dbReference type="RefSeq" id="WP_186871811.1">
    <property type="nucleotide sequence ID" value="NZ_JACOOR010000003.1"/>
</dbReference>
<evidence type="ECO:0000256" key="4">
    <source>
        <dbReference type="ARBA" id="ARBA00022984"/>
    </source>
</evidence>
<protein>
    <submittedName>
        <fullName evidence="9">L,D-transpeptidase/peptidoglycan binding protein</fullName>
    </submittedName>
</protein>
<dbReference type="Pfam" id="PF03734">
    <property type="entry name" value="YkuD"/>
    <property type="match status" value="1"/>
</dbReference>
<feature type="active site" description="Proton donor/acceptor" evidence="6">
    <location>
        <position position="410"/>
    </location>
</feature>
<dbReference type="EMBL" id="JACOOR010000003">
    <property type="protein sequence ID" value="MBC5659454.1"/>
    <property type="molecule type" value="Genomic_DNA"/>
</dbReference>
<evidence type="ECO:0000256" key="3">
    <source>
        <dbReference type="ARBA" id="ARBA00022960"/>
    </source>
</evidence>
<name>A0A923RLQ1_9FIRM</name>
<dbReference type="GO" id="GO:0008360">
    <property type="term" value="P:regulation of cell shape"/>
    <property type="evidence" value="ECO:0007669"/>
    <property type="project" value="UniProtKB-UniRule"/>
</dbReference>
<feature type="domain" description="L,D-TPase catalytic" evidence="8">
    <location>
        <begin position="336"/>
        <end position="455"/>
    </location>
</feature>
<dbReference type="SUPFAM" id="SSF143985">
    <property type="entry name" value="L,D-transpeptidase pre-catalytic domain-like"/>
    <property type="match status" value="1"/>
</dbReference>
<evidence type="ECO:0000256" key="5">
    <source>
        <dbReference type="ARBA" id="ARBA00023316"/>
    </source>
</evidence>
<keyword evidence="7" id="KW-0472">Membrane</keyword>
<sequence>MISAIKRIRWYLWILIILAVGYVGVSVYFMEHFFPGTTINGANADLYTVKQANELLLSQARAYTLTVTGRGGETVTLTPEDLGMSFSESDEVRVLKRKQNGFLWPRMFWQTDLYQISPEIHYDDTVFDAAADACMKQGPAPENARVELTETGYQVHKEKQGAELDRESLKGQIQIASESLIPELDLDEAGCYAEPAVTTEAPEFKALTEKLDRWLGTKVTYTFGKESETVDQSVISGFITLDGDGYEAELSKEAVASWVAELAKKRDTFKQSHTFQSTLRGIITVKGGNYGWQIDRETESAELYASIEKGETVTKEPAYSHRANAWDGSNGDIGSTYIEVDMGAQHMWCYKNGALVIDTDVVTGNISKNYGTPSMVSAIQYKTRNAVLKGANYRTPVSYWMPFYGNYGIHDANWRGEFGGDIYLLNGSHGCVNTPPAAMKVVYENMESGTPVVLYY</sequence>
<feature type="transmembrane region" description="Helical" evidence="7">
    <location>
        <begin position="12"/>
        <end position="30"/>
    </location>
</feature>
<keyword evidence="5 6" id="KW-0961">Cell wall biogenesis/degradation</keyword>
<dbReference type="InterPro" id="IPR038054">
    <property type="entry name" value="LD_TPept-like_central_sf"/>
</dbReference>
<dbReference type="GO" id="GO:0018104">
    <property type="term" value="P:peptidoglycan-protein cross-linking"/>
    <property type="evidence" value="ECO:0007669"/>
    <property type="project" value="TreeGrafter"/>
</dbReference>
<dbReference type="Pfam" id="PF12229">
    <property type="entry name" value="PG_binding_4"/>
    <property type="match status" value="1"/>
</dbReference>
<dbReference type="CDD" id="cd16913">
    <property type="entry name" value="YkuD_like"/>
    <property type="match status" value="1"/>
</dbReference>
<comment type="caution">
    <text evidence="9">The sequence shown here is derived from an EMBL/GenBank/DDBJ whole genome shotgun (WGS) entry which is preliminary data.</text>
</comment>
<dbReference type="InterPro" id="IPR050979">
    <property type="entry name" value="LD-transpeptidase"/>
</dbReference>
<dbReference type="AlphaFoldDB" id="A0A923RLQ1"/>
<dbReference type="SUPFAM" id="SSF141523">
    <property type="entry name" value="L,D-transpeptidase catalytic domain-like"/>
    <property type="match status" value="1"/>
</dbReference>